<evidence type="ECO:0000313" key="1">
    <source>
        <dbReference type="EMBL" id="KAL3307073.1"/>
    </source>
</evidence>
<evidence type="ECO:0000313" key="2">
    <source>
        <dbReference type="Proteomes" id="UP001626550"/>
    </source>
</evidence>
<proteinExistence type="predicted"/>
<accession>A0ABD2PIC7</accession>
<sequence length="211" mass="23532">MGLGFGRFAERSWLDSRLFSSAVADSVCIQAEGESAFISHFFAKVFWFENETTSRPESLDLKPTASRSGKFIKRLVKPSSSSCDASLGRDFGKVLQNETLSDMRIIFQDTLRPTGVDFLDVTLPVGEDCFCSACPELALRMQKHAQQFGCLPNHLLIHGCRVSELVATSWLRFIYTGLEGTESCLEMLPHQDLFTLLSLAKTVSAHAVNRW</sequence>
<name>A0ABD2PIC7_9PLAT</name>
<keyword evidence="2" id="KW-1185">Reference proteome</keyword>
<dbReference type="EMBL" id="JBJKFK010008407">
    <property type="protein sequence ID" value="KAL3307073.1"/>
    <property type="molecule type" value="Genomic_DNA"/>
</dbReference>
<comment type="caution">
    <text evidence="1">The sequence shown here is derived from an EMBL/GenBank/DDBJ whole genome shotgun (WGS) entry which is preliminary data.</text>
</comment>
<organism evidence="1 2">
    <name type="scientific">Cichlidogyrus casuarinus</name>
    <dbReference type="NCBI Taxonomy" id="1844966"/>
    <lineage>
        <taxon>Eukaryota</taxon>
        <taxon>Metazoa</taxon>
        <taxon>Spiralia</taxon>
        <taxon>Lophotrochozoa</taxon>
        <taxon>Platyhelminthes</taxon>
        <taxon>Monogenea</taxon>
        <taxon>Monopisthocotylea</taxon>
        <taxon>Dactylogyridea</taxon>
        <taxon>Ancyrocephalidae</taxon>
        <taxon>Cichlidogyrus</taxon>
    </lineage>
</organism>
<dbReference type="AlphaFoldDB" id="A0ABD2PIC7"/>
<protein>
    <submittedName>
        <fullName evidence="1">Uncharacterized protein</fullName>
    </submittedName>
</protein>
<dbReference type="Proteomes" id="UP001626550">
    <property type="component" value="Unassembled WGS sequence"/>
</dbReference>
<gene>
    <name evidence="1" type="ORF">Ciccas_014422</name>
</gene>
<reference evidence="1 2" key="1">
    <citation type="submission" date="2024-11" db="EMBL/GenBank/DDBJ databases">
        <title>Adaptive evolution of stress response genes in parasites aligns with host niche diversity.</title>
        <authorList>
            <person name="Hahn C."/>
            <person name="Resl P."/>
        </authorList>
    </citation>
    <scope>NUCLEOTIDE SEQUENCE [LARGE SCALE GENOMIC DNA]</scope>
    <source>
        <strain evidence="1">EGGRZ-B1_66</strain>
        <tissue evidence="1">Body</tissue>
    </source>
</reference>